<gene>
    <name evidence="9" type="ORF">GCM10010910_14640</name>
</gene>
<keyword evidence="4 8" id="KW-1003">Cell membrane</keyword>
<feature type="transmembrane region" description="Helical" evidence="8">
    <location>
        <begin position="226"/>
        <end position="243"/>
    </location>
</feature>
<evidence type="ECO:0000313" key="10">
    <source>
        <dbReference type="Proteomes" id="UP000638043"/>
    </source>
</evidence>
<feature type="transmembrane region" description="Helical" evidence="8">
    <location>
        <begin position="79"/>
        <end position="98"/>
    </location>
</feature>
<keyword evidence="3" id="KW-0813">Transport</keyword>
<dbReference type="InterPro" id="IPR052017">
    <property type="entry name" value="TSUP"/>
</dbReference>
<evidence type="ECO:0000256" key="5">
    <source>
        <dbReference type="ARBA" id="ARBA00022692"/>
    </source>
</evidence>
<evidence type="ECO:0000256" key="3">
    <source>
        <dbReference type="ARBA" id="ARBA00022448"/>
    </source>
</evidence>
<evidence type="ECO:0000256" key="8">
    <source>
        <dbReference type="RuleBase" id="RU363041"/>
    </source>
</evidence>
<feature type="transmembrane region" description="Helical" evidence="8">
    <location>
        <begin position="163"/>
        <end position="182"/>
    </location>
</feature>
<comment type="subcellular location">
    <subcellularLocation>
        <location evidence="1 8">Cell membrane</location>
        <topology evidence="1 8">Multi-pass membrane protein</topology>
    </subcellularLocation>
</comment>
<dbReference type="Pfam" id="PF01925">
    <property type="entry name" value="TauE"/>
    <property type="match status" value="1"/>
</dbReference>
<feature type="transmembrane region" description="Helical" evidence="8">
    <location>
        <begin position="104"/>
        <end position="120"/>
    </location>
</feature>
<dbReference type="InterPro" id="IPR002781">
    <property type="entry name" value="TM_pro_TauE-like"/>
</dbReference>
<evidence type="ECO:0000256" key="1">
    <source>
        <dbReference type="ARBA" id="ARBA00004651"/>
    </source>
</evidence>
<evidence type="ECO:0000256" key="4">
    <source>
        <dbReference type="ARBA" id="ARBA00022475"/>
    </source>
</evidence>
<feature type="transmembrane region" description="Helical" evidence="8">
    <location>
        <begin position="188"/>
        <end position="214"/>
    </location>
</feature>
<keyword evidence="6 8" id="KW-1133">Transmembrane helix</keyword>
<protein>
    <recommendedName>
        <fullName evidence="8">Probable membrane transporter protein</fullName>
    </recommendedName>
</protein>
<dbReference type="PANTHER" id="PTHR30269">
    <property type="entry name" value="TRANSMEMBRANE PROTEIN YFCA"/>
    <property type="match status" value="1"/>
</dbReference>
<evidence type="ECO:0000256" key="7">
    <source>
        <dbReference type="ARBA" id="ARBA00023136"/>
    </source>
</evidence>
<evidence type="ECO:0000256" key="6">
    <source>
        <dbReference type="ARBA" id="ARBA00022989"/>
    </source>
</evidence>
<dbReference type="EMBL" id="BMMQ01000003">
    <property type="protein sequence ID" value="GGO63045.1"/>
    <property type="molecule type" value="Genomic_DNA"/>
</dbReference>
<organism evidence="9 10">
    <name type="scientific">Microbacterium nanhaiense</name>
    <dbReference type="NCBI Taxonomy" id="1301026"/>
    <lineage>
        <taxon>Bacteria</taxon>
        <taxon>Bacillati</taxon>
        <taxon>Actinomycetota</taxon>
        <taxon>Actinomycetes</taxon>
        <taxon>Micrococcales</taxon>
        <taxon>Microbacteriaceae</taxon>
        <taxon>Microbacterium</taxon>
    </lineage>
</organism>
<dbReference type="Proteomes" id="UP000638043">
    <property type="component" value="Unassembled WGS sequence"/>
</dbReference>
<accession>A0ABQ2N4T8</accession>
<evidence type="ECO:0000313" key="9">
    <source>
        <dbReference type="EMBL" id="GGO63045.1"/>
    </source>
</evidence>
<sequence>MDIPSLSALAWAGLVVGAIVVGVSKTGLPGANTLGIALFAAALPAKESTGAMLLLLILGDVMALALYRRHADWRAIVRLAPSVIAGLALGAVFLALVGDAWVKRSIGILLIFVVLLTLWRRRGAEVKPGRGSAIAYGSLGGFTTMVANAGGPPMSMYFLASRFSVNTFLGTAAWFFAIINIVKLPISIGLGIITVPTLWIDLILVVPVLVGAAIGRYIITKLSQKTFETIVVVLTLVGALYLVF</sequence>
<name>A0ABQ2N4T8_9MICO</name>
<dbReference type="PANTHER" id="PTHR30269:SF23">
    <property type="entry name" value="MEMBRANE TRANSPORTER PROTEIN YDHB-RELATED"/>
    <property type="match status" value="1"/>
</dbReference>
<comment type="caution">
    <text evidence="9">The sequence shown here is derived from an EMBL/GenBank/DDBJ whole genome shotgun (WGS) entry which is preliminary data.</text>
</comment>
<evidence type="ECO:0000256" key="2">
    <source>
        <dbReference type="ARBA" id="ARBA00009142"/>
    </source>
</evidence>
<feature type="transmembrane region" description="Helical" evidence="8">
    <location>
        <begin position="48"/>
        <end position="67"/>
    </location>
</feature>
<proteinExistence type="inferred from homology"/>
<keyword evidence="5 8" id="KW-0812">Transmembrane</keyword>
<keyword evidence="7 8" id="KW-0472">Membrane</keyword>
<reference evidence="10" key="1">
    <citation type="journal article" date="2019" name="Int. J. Syst. Evol. Microbiol.">
        <title>The Global Catalogue of Microorganisms (GCM) 10K type strain sequencing project: providing services to taxonomists for standard genome sequencing and annotation.</title>
        <authorList>
            <consortium name="The Broad Institute Genomics Platform"/>
            <consortium name="The Broad Institute Genome Sequencing Center for Infectious Disease"/>
            <person name="Wu L."/>
            <person name="Ma J."/>
        </authorList>
    </citation>
    <scope>NUCLEOTIDE SEQUENCE [LARGE SCALE GENOMIC DNA]</scope>
    <source>
        <strain evidence="10">CGMCC 4.7181</strain>
    </source>
</reference>
<comment type="similarity">
    <text evidence="2 8">Belongs to the 4-toluene sulfonate uptake permease (TSUP) (TC 2.A.102) family.</text>
</comment>
<keyword evidence="10" id="KW-1185">Reference proteome</keyword>